<evidence type="ECO:0000313" key="4">
    <source>
        <dbReference type="Ensembl" id="ENSCINP00000032856.1"/>
    </source>
</evidence>
<dbReference type="OMA" id="DMIAYRE"/>
<evidence type="ECO:0000256" key="1">
    <source>
        <dbReference type="ARBA" id="ARBA00022679"/>
    </source>
</evidence>
<keyword evidence="2" id="KW-0547">Nucleotide-binding</keyword>
<dbReference type="STRING" id="7719.ENSCINP00000032856"/>
<dbReference type="EMBL" id="EAAA01001918">
    <property type="status" value="NOT_ANNOTATED_CDS"/>
    <property type="molecule type" value="Genomic_DNA"/>
</dbReference>
<dbReference type="GeneTree" id="ENSGT00780000122095"/>
<dbReference type="PANTHER" id="PTHR15045:SF1">
    <property type="entry name" value="FUCOSE-1-PHOSPHATE GUANYLYLTRANSFERASE"/>
    <property type="match status" value="1"/>
</dbReference>
<dbReference type="HOGENOM" id="CLU_508637_0_0_1"/>
<reference evidence="4" key="4">
    <citation type="submission" date="2025-09" db="UniProtKB">
        <authorList>
            <consortium name="Ensembl"/>
        </authorList>
    </citation>
    <scope>IDENTIFICATION</scope>
</reference>
<reference evidence="4" key="2">
    <citation type="journal article" date="2008" name="Genome Biol.">
        <title>Improved genome assembly and evidence-based global gene model set for the chordate Ciona intestinalis: new insight into intron and operon populations.</title>
        <authorList>
            <person name="Satou Y."/>
            <person name="Mineta K."/>
            <person name="Ogasawara M."/>
            <person name="Sasakura Y."/>
            <person name="Shoguchi E."/>
            <person name="Ueno K."/>
            <person name="Yamada L."/>
            <person name="Matsumoto J."/>
            <person name="Wasserscheid J."/>
            <person name="Dewar K."/>
            <person name="Wiley G.B."/>
            <person name="Macmil S.L."/>
            <person name="Roe B.A."/>
            <person name="Zeller R.W."/>
            <person name="Hastings K.E."/>
            <person name="Lemaire P."/>
            <person name="Lindquist E."/>
            <person name="Endo T."/>
            <person name="Hotta K."/>
            <person name="Inaba K."/>
        </authorList>
    </citation>
    <scope>NUCLEOTIDE SEQUENCE [LARGE SCALE GENOMIC DNA]</scope>
    <source>
        <strain evidence="4">wild type</strain>
    </source>
</reference>
<reference evidence="4" key="3">
    <citation type="submission" date="2025-08" db="UniProtKB">
        <authorList>
            <consortium name="Ensembl"/>
        </authorList>
    </citation>
    <scope>IDENTIFICATION</scope>
</reference>
<organism evidence="4 5">
    <name type="scientific">Ciona intestinalis</name>
    <name type="common">Transparent sea squirt</name>
    <name type="synonym">Ascidia intestinalis</name>
    <dbReference type="NCBI Taxonomy" id="7719"/>
    <lineage>
        <taxon>Eukaryota</taxon>
        <taxon>Metazoa</taxon>
        <taxon>Chordata</taxon>
        <taxon>Tunicata</taxon>
        <taxon>Ascidiacea</taxon>
        <taxon>Phlebobranchia</taxon>
        <taxon>Cionidae</taxon>
        <taxon>Ciona</taxon>
    </lineage>
</organism>
<dbReference type="GO" id="GO:0000166">
    <property type="term" value="F:nucleotide binding"/>
    <property type="evidence" value="ECO:0007669"/>
    <property type="project" value="UniProtKB-KW"/>
</dbReference>
<dbReference type="PANTHER" id="PTHR15045">
    <property type="entry name" value="FUCOSE-1-PHOSPHATE GUANYLYLTRANSFERASE"/>
    <property type="match status" value="1"/>
</dbReference>
<proteinExistence type="predicted"/>
<dbReference type="InParanoid" id="H2XT72"/>
<accession>H2XT72</accession>
<reference evidence="5" key="1">
    <citation type="journal article" date="2002" name="Science">
        <title>The draft genome of Ciona intestinalis: insights into chordate and vertebrate origins.</title>
        <authorList>
            <person name="Dehal P."/>
            <person name="Satou Y."/>
            <person name="Campbell R.K."/>
            <person name="Chapman J."/>
            <person name="Degnan B."/>
            <person name="De Tomaso A."/>
            <person name="Davidson B."/>
            <person name="Di Gregorio A."/>
            <person name="Gelpke M."/>
            <person name="Goodstein D.M."/>
            <person name="Harafuji N."/>
            <person name="Hastings K.E."/>
            <person name="Ho I."/>
            <person name="Hotta K."/>
            <person name="Huang W."/>
            <person name="Kawashima T."/>
            <person name="Lemaire P."/>
            <person name="Martinez D."/>
            <person name="Meinertzhagen I.A."/>
            <person name="Necula S."/>
            <person name="Nonaka M."/>
            <person name="Putnam N."/>
            <person name="Rash S."/>
            <person name="Saiga H."/>
            <person name="Satake M."/>
            <person name="Terry A."/>
            <person name="Yamada L."/>
            <person name="Wang H.G."/>
            <person name="Awazu S."/>
            <person name="Azumi K."/>
            <person name="Boore J."/>
            <person name="Branno M."/>
            <person name="Chin-Bow S."/>
            <person name="DeSantis R."/>
            <person name="Doyle S."/>
            <person name="Francino P."/>
            <person name="Keys D.N."/>
            <person name="Haga S."/>
            <person name="Hayashi H."/>
            <person name="Hino K."/>
            <person name="Imai K.S."/>
            <person name="Inaba K."/>
            <person name="Kano S."/>
            <person name="Kobayashi K."/>
            <person name="Kobayashi M."/>
            <person name="Lee B.I."/>
            <person name="Makabe K.W."/>
            <person name="Manohar C."/>
            <person name="Matassi G."/>
            <person name="Medina M."/>
            <person name="Mochizuki Y."/>
            <person name="Mount S."/>
            <person name="Morishita T."/>
            <person name="Miura S."/>
            <person name="Nakayama A."/>
            <person name="Nishizaka S."/>
            <person name="Nomoto H."/>
            <person name="Ohta F."/>
            <person name="Oishi K."/>
            <person name="Rigoutsos I."/>
            <person name="Sano M."/>
            <person name="Sasaki A."/>
            <person name="Sasakura Y."/>
            <person name="Shoguchi E."/>
            <person name="Shin-i T."/>
            <person name="Spagnuolo A."/>
            <person name="Stainier D."/>
            <person name="Suzuki M.M."/>
            <person name="Tassy O."/>
            <person name="Takatori N."/>
            <person name="Tokuoka M."/>
            <person name="Yagi K."/>
            <person name="Yoshizaki F."/>
            <person name="Wada S."/>
            <person name="Zhang C."/>
            <person name="Hyatt P.D."/>
            <person name="Larimer F."/>
            <person name="Detter C."/>
            <person name="Doggett N."/>
            <person name="Glavina T."/>
            <person name="Hawkins T."/>
            <person name="Richardson P."/>
            <person name="Lucas S."/>
            <person name="Kohara Y."/>
            <person name="Levine M."/>
            <person name="Satoh N."/>
            <person name="Rokhsar D.S."/>
        </authorList>
    </citation>
    <scope>NUCLEOTIDE SEQUENCE [LARGE SCALE GENOMIC DNA]</scope>
</reference>
<dbReference type="Pfam" id="PF07959">
    <property type="entry name" value="Fucose_pyrophosphorylase"/>
    <property type="match status" value="1"/>
</dbReference>
<dbReference type="Proteomes" id="UP000008144">
    <property type="component" value="Chromosome 4"/>
</dbReference>
<name>H2XT72_CIOIN</name>
<dbReference type="GO" id="GO:0016772">
    <property type="term" value="F:transferase activity, transferring phosphorus-containing groups"/>
    <property type="evidence" value="ECO:0007669"/>
    <property type="project" value="InterPro"/>
</dbReference>
<dbReference type="Gene3D" id="2.160.10.10">
    <property type="entry name" value="Hexapeptide repeat proteins"/>
    <property type="match status" value="1"/>
</dbReference>
<dbReference type="InterPro" id="IPR012887">
    <property type="entry name" value="GDP_fucose_pyrophosphorylase"/>
</dbReference>
<feature type="domain" description="GDP-fucose pyrophosphorylase" evidence="3">
    <location>
        <begin position="100"/>
        <end position="517"/>
    </location>
</feature>
<dbReference type="Ensembl" id="ENSCINT00000032664.1">
    <property type="protein sequence ID" value="ENSCINP00000032856.1"/>
    <property type="gene ID" value="ENSCING00000022389.1"/>
</dbReference>
<dbReference type="FunCoup" id="H2XT72">
    <property type="interactions" value="60"/>
</dbReference>
<keyword evidence="5" id="KW-1185">Reference proteome</keyword>
<evidence type="ECO:0000256" key="2">
    <source>
        <dbReference type="ARBA" id="ARBA00022741"/>
    </source>
</evidence>
<dbReference type="AlphaFoldDB" id="H2XT72"/>
<protein>
    <recommendedName>
        <fullName evidence="3">GDP-fucose pyrophosphorylase domain-containing protein</fullName>
    </recommendedName>
</protein>
<dbReference type="GO" id="GO:0042350">
    <property type="term" value="P:GDP-L-fucose biosynthetic process"/>
    <property type="evidence" value="ECO:0007669"/>
    <property type="project" value="UniProtKB-ARBA"/>
</dbReference>
<dbReference type="SUPFAM" id="SSF51161">
    <property type="entry name" value="Trimeric LpxA-like enzymes"/>
    <property type="match status" value="1"/>
</dbReference>
<evidence type="ECO:0000313" key="5">
    <source>
        <dbReference type="Proteomes" id="UP000008144"/>
    </source>
</evidence>
<evidence type="ECO:0000259" key="3">
    <source>
        <dbReference type="Pfam" id="PF07959"/>
    </source>
</evidence>
<sequence length="581" mass="64075">ELVPPLARKMNAETRKRFRDFDQLRGKNAEAGMFWDVVVITAADSKQKEVYEIQISSKLKVNELPTSADYLVVADPPGYKIGNGGSTMVVLEFLHKKYGQAFSGKKCIIIHAGGYSQRLLIASALGKVFTSVPLNEPLYQTLELKLASYIDFPKKIKTGGVFVCCSDTFETYTDCNFDFSYFSIKGMTGLAHPSSITIGTTHGVYLLDHDAPVTSLIRSCKKFLHKPSAERMRATPGCVLTTASSEIVLTDSAFFMAPDVCNKLRLFYNSHKPLTCEIDAYGDFMQALGSESDNQYITNSANVVCETDSLVALRQKVYELLSNTSLQVVCLATSHFYHFGTTVEYMETLTKDTTFLNLVGSDGLAYSAGVPYSSVPDLSTPMLSIAATVMYSTVTIGDGTVIEYCKLKENVSIGSNCVLSNCMLKPNTKLPYGMLLHTLAISTADKEGSCGRVQYVTVVFSVYDNMKSFVAVSDAANLTYLKKPLKHWFQNPELAFSGVKASKASLWYAKLFPVCNTIEESSQKSINMIMQLKRNSKIGVKTSLSEGLLSMDDALKVKNVTAMLSFRLQLLKEIQHTRSNN</sequence>
<dbReference type="InterPro" id="IPR011004">
    <property type="entry name" value="Trimer_LpxA-like_sf"/>
</dbReference>
<keyword evidence="1" id="KW-0808">Transferase</keyword>